<protein>
    <submittedName>
        <fullName evidence="1">3916_t:CDS:1</fullName>
    </submittedName>
</protein>
<comment type="caution">
    <text evidence="1">The sequence shown here is derived from an EMBL/GenBank/DDBJ whole genome shotgun (WGS) entry which is preliminary data.</text>
</comment>
<dbReference type="Proteomes" id="UP000789702">
    <property type="component" value="Unassembled WGS sequence"/>
</dbReference>
<reference evidence="1" key="1">
    <citation type="submission" date="2021-06" db="EMBL/GenBank/DDBJ databases">
        <authorList>
            <person name="Kallberg Y."/>
            <person name="Tangrot J."/>
            <person name="Rosling A."/>
        </authorList>
    </citation>
    <scope>NUCLEOTIDE SEQUENCE</scope>
    <source>
        <strain evidence="1">IL203A</strain>
    </source>
</reference>
<gene>
    <name evidence="1" type="ORF">DHETER_LOCUS4505</name>
</gene>
<name>A0ACA9LJB7_9GLOM</name>
<accession>A0ACA9LJB7</accession>
<organism evidence="1 2">
    <name type="scientific">Dentiscutata heterogama</name>
    <dbReference type="NCBI Taxonomy" id="1316150"/>
    <lineage>
        <taxon>Eukaryota</taxon>
        <taxon>Fungi</taxon>
        <taxon>Fungi incertae sedis</taxon>
        <taxon>Mucoromycota</taxon>
        <taxon>Glomeromycotina</taxon>
        <taxon>Glomeromycetes</taxon>
        <taxon>Diversisporales</taxon>
        <taxon>Gigasporaceae</taxon>
        <taxon>Dentiscutata</taxon>
    </lineage>
</organism>
<sequence length="140" mass="16333">MARDMLGFLFLIILFLVLVAFYYRKAILAKLPYLNRRYQRLPAVFSTNSFQSDIEGGLTSESFDLHQNIADGDNRLGLEDSEEIKRIMEAEGLNFDQARLFRMQRKFKTNNIDPQTGETALSRDYLVIQFSNFTKKDNMM</sequence>
<proteinExistence type="predicted"/>
<dbReference type="EMBL" id="CAJVPU010004522">
    <property type="protein sequence ID" value="CAG8534201.1"/>
    <property type="molecule type" value="Genomic_DNA"/>
</dbReference>
<evidence type="ECO:0000313" key="2">
    <source>
        <dbReference type="Proteomes" id="UP000789702"/>
    </source>
</evidence>
<evidence type="ECO:0000313" key="1">
    <source>
        <dbReference type="EMBL" id="CAG8534201.1"/>
    </source>
</evidence>
<keyword evidence="2" id="KW-1185">Reference proteome</keyword>